<protein>
    <submittedName>
        <fullName evidence="7">Probable transposase</fullName>
    </submittedName>
</protein>
<evidence type="ECO:0000256" key="2">
    <source>
        <dbReference type="ARBA" id="ARBA00010961"/>
    </source>
</evidence>
<comment type="function">
    <text evidence="1">Required for the transposition of the insertion element.</text>
</comment>
<evidence type="ECO:0000256" key="5">
    <source>
        <dbReference type="ARBA" id="ARBA00023172"/>
    </source>
</evidence>
<dbReference type="GO" id="GO:0004803">
    <property type="term" value="F:transposase activity"/>
    <property type="evidence" value="ECO:0007669"/>
    <property type="project" value="InterPro"/>
</dbReference>
<sequence length="143" mass="15507">MSAQALGRATETDTGNDSCRHGWEHWFFGLPKTRDGNSSTDLFRRDRRSEQALVLARMEMVVQGVSARRVAHITEDWSVSVPPAGCSGDPCQKGRERGSGGRIDCDRRFGRRTTGAPGTTGFGISGAGDCVGWTWGSPMTTRS</sequence>
<organism evidence="7">
    <name type="scientific">Leptospirillum sp. Group II '5-way CG'</name>
    <dbReference type="NCBI Taxonomy" id="419541"/>
    <lineage>
        <taxon>Bacteria</taxon>
        <taxon>Pseudomonadati</taxon>
        <taxon>Nitrospirota</taxon>
        <taxon>Nitrospiria</taxon>
        <taxon>Nitrospirales</taxon>
        <taxon>Nitrospiraceae</taxon>
        <taxon>Leptospirillum</taxon>
    </lineage>
</organism>
<reference evidence="7" key="2">
    <citation type="journal article" date="2008" name="PLoS Biol.">
        <title>Population genomic analysis of strain variation in Leptospirillum group II bacteria involved in acid mine drainage formation.</title>
        <authorList>
            <person name="Simmons S.L."/>
            <person name="Dibartolo G."/>
            <person name="Denef V.J."/>
            <person name="Goltsman D.S."/>
            <person name="Thelen M.P."/>
            <person name="Banfield J.F."/>
        </authorList>
    </citation>
    <scope>NUCLEOTIDE SEQUENCE [LARGE SCALE GENOMIC DNA]</scope>
</reference>
<dbReference type="AlphaFoldDB" id="B6AMW7"/>
<accession>B6AMW7</accession>
<proteinExistence type="inferred from homology"/>
<dbReference type="InterPro" id="IPR001207">
    <property type="entry name" value="Transposase_mutator"/>
</dbReference>
<evidence type="ECO:0000256" key="1">
    <source>
        <dbReference type="ARBA" id="ARBA00002190"/>
    </source>
</evidence>
<evidence type="ECO:0000256" key="4">
    <source>
        <dbReference type="ARBA" id="ARBA00023125"/>
    </source>
</evidence>
<keyword evidence="4" id="KW-0238">DNA-binding</keyword>
<dbReference type="EMBL" id="DS995259">
    <property type="protein sequence ID" value="EDZ39835.1"/>
    <property type="molecule type" value="Genomic_DNA"/>
</dbReference>
<evidence type="ECO:0000256" key="6">
    <source>
        <dbReference type="SAM" id="MobiDB-lite"/>
    </source>
</evidence>
<reference evidence="7" key="1">
    <citation type="journal article" date="2004" name="Nature">
        <title>Community structure and metabolism through reconstruction of microbial genomes from the environment.</title>
        <authorList>
            <person name="Tyson G.W."/>
            <person name="Chapman J."/>
            <person name="Hugenholtz P."/>
            <person name="Allen E.E."/>
            <person name="Ram R.J."/>
            <person name="Richardson P.M."/>
            <person name="Solovyev V.V."/>
            <person name="Rubin E.M."/>
            <person name="Rokhsar D.S."/>
            <person name="Banfield J.F."/>
        </authorList>
    </citation>
    <scope>NUCLEOTIDE SEQUENCE [LARGE SCALE GENOMIC DNA]</scope>
</reference>
<dbReference type="Pfam" id="PF00872">
    <property type="entry name" value="Transposase_mut"/>
    <property type="match status" value="1"/>
</dbReference>
<comment type="similarity">
    <text evidence="2">Belongs to the transposase mutator family.</text>
</comment>
<evidence type="ECO:0000256" key="3">
    <source>
        <dbReference type="ARBA" id="ARBA00022578"/>
    </source>
</evidence>
<keyword evidence="3" id="KW-0815">Transposition</keyword>
<feature type="region of interest" description="Disordered" evidence="6">
    <location>
        <begin position="88"/>
        <end position="121"/>
    </location>
</feature>
<evidence type="ECO:0000313" key="7">
    <source>
        <dbReference type="EMBL" id="EDZ39835.1"/>
    </source>
</evidence>
<keyword evidence="5" id="KW-0233">DNA recombination</keyword>
<gene>
    <name evidence="7" type="ORF">CGL2_11386021</name>
</gene>
<dbReference type="GO" id="GO:0003677">
    <property type="term" value="F:DNA binding"/>
    <property type="evidence" value="ECO:0007669"/>
    <property type="project" value="UniProtKB-KW"/>
</dbReference>
<name>B6AMW7_9BACT</name>
<feature type="compositionally biased region" description="Basic and acidic residues" evidence="6">
    <location>
        <begin position="92"/>
        <end position="108"/>
    </location>
</feature>
<dbReference type="GO" id="GO:0006313">
    <property type="term" value="P:DNA transposition"/>
    <property type="evidence" value="ECO:0007669"/>
    <property type="project" value="InterPro"/>
</dbReference>